<keyword evidence="2 5" id="KW-0812">Transmembrane</keyword>
<dbReference type="InterPro" id="IPR020846">
    <property type="entry name" value="MFS_dom"/>
</dbReference>
<comment type="caution">
    <text evidence="7">The sequence shown here is derived from an EMBL/GenBank/DDBJ whole genome shotgun (WGS) entry which is preliminary data.</text>
</comment>
<evidence type="ECO:0000313" key="8">
    <source>
        <dbReference type="Proteomes" id="UP000468735"/>
    </source>
</evidence>
<dbReference type="GO" id="GO:0005886">
    <property type="term" value="C:plasma membrane"/>
    <property type="evidence" value="ECO:0007669"/>
    <property type="project" value="UniProtKB-SubCell"/>
</dbReference>
<dbReference type="GO" id="GO:0022857">
    <property type="term" value="F:transmembrane transporter activity"/>
    <property type="evidence" value="ECO:0007669"/>
    <property type="project" value="InterPro"/>
</dbReference>
<dbReference type="Pfam" id="PF07690">
    <property type="entry name" value="MFS_1"/>
    <property type="match status" value="1"/>
</dbReference>
<comment type="subcellular location">
    <subcellularLocation>
        <location evidence="1">Cell membrane</location>
        <topology evidence="1">Multi-pass membrane protein</topology>
    </subcellularLocation>
</comment>
<feature type="transmembrane region" description="Helical" evidence="5">
    <location>
        <begin position="163"/>
        <end position="181"/>
    </location>
</feature>
<evidence type="ECO:0000256" key="2">
    <source>
        <dbReference type="ARBA" id="ARBA00022692"/>
    </source>
</evidence>
<dbReference type="AlphaFoldDB" id="A0A6H9YRD5"/>
<feature type="transmembrane region" description="Helical" evidence="5">
    <location>
        <begin position="245"/>
        <end position="265"/>
    </location>
</feature>
<reference evidence="7 8" key="1">
    <citation type="submission" date="2019-09" db="EMBL/GenBank/DDBJ databases">
        <title>Actinomadura physcomitrii sp. nov., a novel actinomycete isolated from moss [Physcomitrium sphaericum (Ludw) Fuernr].</title>
        <authorList>
            <person name="Zhuang X."/>
            <person name="Liu C."/>
        </authorList>
    </citation>
    <scope>NUCLEOTIDE SEQUENCE [LARGE SCALE GENOMIC DNA]</scope>
    <source>
        <strain evidence="7 8">HMC1</strain>
    </source>
</reference>
<keyword evidence="3 5" id="KW-1133">Transmembrane helix</keyword>
<organism evidence="7 8">
    <name type="scientific">Actinomadura rudentiformis</name>
    <dbReference type="NCBI Taxonomy" id="359158"/>
    <lineage>
        <taxon>Bacteria</taxon>
        <taxon>Bacillati</taxon>
        <taxon>Actinomycetota</taxon>
        <taxon>Actinomycetes</taxon>
        <taxon>Streptosporangiales</taxon>
        <taxon>Thermomonosporaceae</taxon>
        <taxon>Actinomadura</taxon>
    </lineage>
</organism>
<feature type="transmembrane region" description="Helical" evidence="5">
    <location>
        <begin position="302"/>
        <end position="325"/>
    </location>
</feature>
<feature type="transmembrane region" description="Helical" evidence="5">
    <location>
        <begin position="365"/>
        <end position="385"/>
    </location>
</feature>
<feature type="domain" description="Major facilitator superfamily (MFS) profile" evidence="6">
    <location>
        <begin position="7"/>
        <end position="390"/>
    </location>
</feature>
<dbReference type="RefSeq" id="WP_151561504.1">
    <property type="nucleotide sequence ID" value="NZ_WBMT01000008.1"/>
</dbReference>
<evidence type="ECO:0000256" key="1">
    <source>
        <dbReference type="ARBA" id="ARBA00004651"/>
    </source>
</evidence>
<gene>
    <name evidence="7" type="ORF">F8566_18535</name>
</gene>
<name>A0A6H9YRD5_9ACTN</name>
<feature type="transmembrane region" description="Helical" evidence="5">
    <location>
        <begin position="38"/>
        <end position="62"/>
    </location>
</feature>
<keyword evidence="4 5" id="KW-0472">Membrane</keyword>
<dbReference type="PROSITE" id="PS50850">
    <property type="entry name" value="MFS"/>
    <property type="match status" value="1"/>
</dbReference>
<keyword evidence="8" id="KW-1185">Reference proteome</keyword>
<evidence type="ECO:0000256" key="5">
    <source>
        <dbReference type="SAM" id="Phobius"/>
    </source>
</evidence>
<evidence type="ECO:0000259" key="6">
    <source>
        <dbReference type="PROSITE" id="PS50850"/>
    </source>
</evidence>
<evidence type="ECO:0000256" key="3">
    <source>
        <dbReference type="ARBA" id="ARBA00022989"/>
    </source>
</evidence>
<evidence type="ECO:0000313" key="7">
    <source>
        <dbReference type="EMBL" id="KAB2347881.1"/>
    </source>
</evidence>
<dbReference type="InterPro" id="IPR036259">
    <property type="entry name" value="MFS_trans_sf"/>
</dbReference>
<evidence type="ECO:0000256" key="4">
    <source>
        <dbReference type="ARBA" id="ARBA00023136"/>
    </source>
</evidence>
<feature type="transmembrane region" description="Helical" evidence="5">
    <location>
        <begin position="74"/>
        <end position="92"/>
    </location>
</feature>
<feature type="transmembrane region" description="Helical" evidence="5">
    <location>
        <begin position="277"/>
        <end position="296"/>
    </location>
</feature>
<sequence>MTRRMLVGQLVLIVLVAVNLRPAIVAVGPVLTEISEEFRLSGTAAGALTTVPLVFFGAYGLLAAFLRRAPRNESLLIVAMILLMAGLLLRLAGAPVALFAGSLVAGIAISIGNIVMPAIIKRDHPNSITTVTAVYTVAVTAGAAVSQGLAVPVEHALDSSWRVPLGLLVIPAGLAAMVWLPRARRAAQAARTAPVGPSSRALAAHVWRSPLAWHVTAFMGVQSLLAYVVVGWLPTICQDRGMAEAPAGYVLALSSLMQAVGSLCVPLLERRMRDQRPLVGAVVVASLIGFTGIAWAPIGSVWVFSAVLGLGQGLGFATALSFIGLRAQDARVAAQLSGMAQGVGYMIAAMGPLAIGALHDATHGWTVPIVVTLVVVAGLAIPGLAAGRNRAVTVPGESTPMVKRAPSGSSSLK</sequence>
<feature type="transmembrane region" description="Helical" evidence="5">
    <location>
        <begin position="337"/>
        <end position="359"/>
    </location>
</feature>
<protein>
    <submittedName>
        <fullName evidence="7">MFS transporter</fullName>
    </submittedName>
</protein>
<dbReference type="CDD" id="cd17339">
    <property type="entry name" value="MFS_NIMT_CynX_like"/>
    <property type="match status" value="1"/>
</dbReference>
<dbReference type="PANTHER" id="PTHR23523:SF2">
    <property type="entry name" value="2-NITROIMIDAZOLE TRANSPORTER"/>
    <property type="match status" value="1"/>
</dbReference>
<dbReference type="InterPro" id="IPR011701">
    <property type="entry name" value="MFS"/>
</dbReference>
<dbReference type="Gene3D" id="1.20.1250.20">
    <property type="entry name" value="MFS general substrate transporter like domains"/>
    <property type="match status" value="2"/>
</dbReference>
<feature type="transmembrane region" description="Helical" evidence="5">
    <location>
        <begin position="211"/>
        <end position="233"/>
    </location>
</feature>
<dbReference type="EMBL" id="WBMT01000008">
    <property type="protein sequence ID" value="KAB2347881.1"/>
    <property type="molecule type" value="Genomic_DNA"/>
</dbReference>
<accession>A0A6H9YRD5</accession>
<proteinExistence type="predicted"/>
<dbReference type="Proteomes" id="UP000468735">
    <property type="component" value="Unassembled WGS sequence"/>
</dbReference>
<dbReference type="InterPro" id="IPR052524">
    <property type="entry name" value="MFS_Cyanate_Porter"/>
</dbReference>
<dbReference type="SUPFAM" id="SSF103473">
    <property type="entry name" value="MFS general substrate transporter"/>
    <property type="match status" value="1"/>
</dbReference>
<dbReference type="OrthoDB" id="5317164at2"/>
<dbReference type="PANTHER" id="PTHR23523">
    <property type="match status" value="1"/>
</dbReference>
<feature type="transmembrane region" description="Helical" evidence="5">
    <location>
        <begin position="98"/>
        <end position="120"/>
    </location>
</feature>
<feature type="transmembrane region" description="Helical" evidence="5">
    <location>
        <begin position="132"/>
        <end position="151"/>
    </location>
</feature>